<protein>
    <submittedName>
        <fullName evidence="2">Uncharacterized protein</fullName>
    </submittedName>
</protein>
<sequence>MLPTVQLRFPHVHHRLCHKTRVKNDLGHETTLVGSLCSSDGWADRADVTDGLEPEAKGSITIRIHSPYVATFDQHYFRLDPFTNHRNPWFREFWQARFNCVLPLVPELLEQVTWLNSTSVTTRTSSPSDAPINISPAEPRVCTGPGRIYFPPSTTPPHPPSIMPPSTVCHVTLGDS</sequence>
<reference evidence="2" key="1">
    <citation type="submission" date="2020-11" db="EMBL/GenBank/DDBJ databases">
        <authorList>
            <person name="Tran Van P."/>
        </authorList>
    </citation>
    <scope>NUCLEOTIDE SEQUENCE</scope>
</reference>
<name>A0A7R9E2X5_9NEOP</name>
<organism evidence="2">
    <name type="scientific">Timema monikensis</name>
    <dbReference type="NCBI Taxonomy" id="170555"/>
    <lineage>
        <taxon>Eukaryota</taxon>
        <taxon>Metazoa</taxon>
        <taxon>Ecdysozoa</taxon>
        <taxon>Arthropoda</taxon>
        <taxon>Hexapoda</taxon>
        <taxon>Insecta</taxon>
        <taxon>Pterygota</taxon>
        <taxon>Neoptera</taxon>
        <taxon>Polyneoptera</taxon>
        <taxon>Phasmatodea</taxon>
        <taxon>Timematodea</taxon>
        <taxon>Timematoidea</taxon>
        <taxon>Timematidae</taxon>
        <taxon>Timema</taxon>
    </lineage>
</organism>
<proteinExistence type="predicted"/>
<keyword evidence="1" id="KW-0325">Glycoprotein</keyword>
<dbReference type="AlphaFoldDB" id="A0A7R9E2X5"/>
<dbReference type="InterPro" id="IPR050726">
    <property type="entry name" value="mGluR"/>
</dbReference>
<dbReference type="PANTHER" id="PTHR24060">
    <property type="entry name" value="METABOTROPIC GLUTAMATE RECEPTOR"/>
    <property type="match status" value="1"/>
</dbReference>
<dbReference type="InterPro" id="IPR028082">
    <property type="entry name" value="Peripla_BP_I"/>
</dbReference>
<evidence type="ECO:0000256" key="1">
    <source>
        <dbReference type="ARBA" id="ARBA00023180"/>
    </source>
</evidence>
<dbReference type="SUPFAM" id="SSF53822">
    <property type="entry name" value="Periplasmic binding protein-like I"/>
    <property type="match status" value="1"/>
</dbReference>
<gene>
    <name evidence="2" type="ORF">TMSB3V08_LOCUS3217</name>
</gene>
<dbReference type="EMBL" id="OB793177">
    <property type="protein sequence ID" value="CAD7426328.1"/>
    <property type="molecule type" value="Genomic_DNA"/>
</dbReference>
<accession>A0A7R9E2X5</accession>
<evidence type="ECO:0000313" key="2">
    <source>
        <dbReference type="EMBL" id="CAD7426328.1"/>
    </source>
</evidence>
<dbReference type="Gene3D" id="3.40.50.2300">
    <property type="match status" value="1"/>
</dbReference>